<dbReference type="InterPro" id="IPR001537">
    <property type="entry name" value="SpoU_MeTrfase"/>
</dbReference>
<name>A0A7V9Z2G0_9BACL</name>
<evidence type="ECO:0000256" key="3">
    <source>
        <dbReference type="ARBA" id="ARBA00022679"/>
    </source>
</evidence>
<dbReference type="Gene3D" id="3.40.1280.10">
    <property type="match status" value="1"/>
</dbReference>
<feature type="domain" description="tRNA/rRNA methyltransferase SpoU type" evidence="8">
    <location>
        <begin position="57"/>
        <end position="196"/>
    </location>
</feature>
<evidence type="ECO:0000256" key="4">
    <source>
        <dbReference type="ARBA" id="ARBA00022691"/>
    </source>
</evidence>
<evidence type="ECO:0000256" key="6">
    <source>
        <dbReference type="ARBA" id="ARBA00022884"/>
    </source>
</evidence>
<proteinExistence type="inferred from homology"/>
<dbReference type="PANTHER" id="PTHR43453:SF1">
    <property type="entry name" value="TRNA_RRNA METHYLTRANSFERASE SPOU TYPE DOMAIN-CONTAINING PROTEIN"/>
    <property type="match status" value="1"/>
</dbReference>
<dbReference type="GO" id="GO:0141100">
    <property type="term" value="F:tRNA (guanine(18)-2'-O)-methyltransferase activity"/>
    <property type="evidence" value="ECO:0007669"/>
    <property type="project" value="UniProtKB-UniRule"/>
</dbReference>
<keyword evidence="5 7" id="KW-0819">tRNA processing</keyword>
<dbReference type="EC" id="2.1.1.34" evidence="7"/>
<evidence type="ECO:0000313" key="10">
    <source>
        <dbReference type="Proteomes" id="UP000580891"/>
    </source>
</evidence>
<evidence type="ECO:0000259" key="8">
    <source>
        <dbReference type="Pfam" id="PF00588"/>
    </source>
</evidence>
<evidence type="ECO:0000313" key="9">
    <source>
        <dbReference type="EMBL" id="MBA2872851.1"/>
    </source>
</evidence>
<comment type="caution">
    <text evidence="9">The sequence shown here is derived from an EMBL/GenBank/DDBJ whole genome shotgun (WGS) entry which is preliminary data.</text>
</comment>
<evidence type="ECO:0000256" key="2">
    <source>
        <dbReference type="ARBA" id="ARBA00022603"/>
    </source>
</evidence>
<dbReference type="PANTHER" id="PTHR43453">
    <property type="entry name" value="RRNA METHYLASE-LIKE"/>
    <property type="match status" value="1"/>
</dbReference>
<dbReference type="CDD" id="cd18092">
    <property type="entry name" value="SpoU-like_TrmH"/>
    <property type="match status" value="1"/>
</dbReference>
<dbReference type="InterPro" id="IPR029028">
    <property type="entry name" value="Alpha/beta_knot_MTases"/>
</dbReference>
<dbReference type="HAMAP" id="MF_02060">
    <property type="entry name" value="tRNA_methyltr_TrmH"/>
    <property type="match status" value="1"/>
</dbReference>
<dbReference type="InterPro" id="IPR029026">
    <property type="entry name" value="tRNA_m1G_MTases_N"/>
</dbReference>
<organism evidence="9 10">
    <name type="scientific">[Anoxybacillus] calidus</name>
    <dbReference type="NCBI Taxonomy" id="575178"/>
    <lineage>
        <taxon>Bacteria</taxon>
        <taxon>Bacillati</taxon>
        <taxon>Bacillota</taxon>
        <taxon>Bacilli</taxon>
        <taxon>Bacillales</taxon>
        <taxon>Anoxybacillaceae</taxon>
        <taxon>Paranoxybacillus</taxon>
    </lineage>
</organism>
<keyword evidence="4 7" id="KW-0949">S-adenosyl-L-methionine</keyword>
<dbReference type="EMBL" id="JACDUU010000009">
    <property type="protein sequence ID" value="MBA2872851.1"/>
    <property type="molecule type" value="Genomic_DNA"/>
</dbReference>
<feature type="binding site" evidence="7">
    <location>
        <position position="176"/>
    </location>
    <ligand>
        <name>S-adenosyl-L-methionine</name>
        <dbReference type="ChEBI" id="CHEBI:59789"/>
    </ligand>
</feature>
<comment type="caution">
    <text evidence="7">Lacks conserved residue(s) required for the propagation of feature annotation.</text>
</comment>
<dbReference type="GO" id="GO:0000049">
    <property type="term" value="F:tRNA binding"/>
    <property type="evidence" value="ECO:0007669"/>
    <property type="project" value="UniProtKB-UniRule"/>
</dbReference>
<evidence type="ECO:0000256" key="7">
    <source>
        <dbReference type="HAMAP-Rule" id="MF_02060"/>
    </source>
</evidence>
<dbReference type="Pfam" id="PF00588">
    <property type="entry name" value="SpoU_methylase"/>
    <property type="match status" value="1"/>
</dbReference>
<dbReference type="InterPro" id="IPR033671">
    <property type="entry name" value="TrmH"/>
</dbReference>
<feature type="binding site" evidence="7">
    <location>
        <position position="133"/>
    </location>
    <ligand>
        <name>S-adenosyl-L-methionine</name>
        <dbReference type="ChEBI" id="CHEBI:59789"/>
    </ligand>
</feature>
<comment type="similarity">
    <text evidence="7">Belongs to the class IV-like SAM-binding methyltransferase superfamily. RNA methyltransferase TrmH family.</text>
</comment>
<keyword evidence="6 7" id="KW-0694">RNA-binding</keyword>
<comment type="catalytic activity">
    <reaction evidence="7">
        <text>guanosine(18) in tRNA + S-adenosyl-L-methionine = 2'-O-methylguanosine(18) in tRNA + S-adenosyl-L-homocysteine + H(+)</text>
        <dbReference type="Rhea" id="RHEA:20077"/>
        <dbReference type="Rhea" id="RHEA-COMP:10190"/>
        <dbReference type="Rhea" id="RHEA-COMP:10192"/>
        <dbReference type="ChEBI" id="CHEBI:15378"/>
        <dbReference type="ChEBI" id="CHEBI:57856"/>
        <dbReference type="ChEBI" id="CHEBI:59789"/>
        <dbReference type="ChEBI" id="CHEBI:74269"/>
        <dbReference type="ChEBI" id="CHEBI:74445"/>
        <dbReference type="EC" id="2.1.1.34"/>
    </reaction>
</comment>
<protein>
    <recommendedName>
        <fullName evidence="7">tRNA (guanosine(18)-2'-O)-methyltransferase</fullName>
        <ecNumber evidence="7">2.1.1.34</ecNumber>
    </recommendedName>
    <alternativeName>
        <fullName evidence="7">tRNA [Gm18] methyltransferase</fullName>
    </alternativeName>
</protein>
<keyword evidence="1 7" id="KW-0820">tRNA-binding</keyword>
<dbReference type="AlphaFoldDB" id="A0A7V9Z2G0"/>
<dbReference type="GO" id="GO:0002938">
    <property type="term" value="P:tRNA guanine ribose methylation"/>
    <property type="evidence" value="ECO:0007669"/>
    <property type="project" value="UniProtKB-UniRule"/>
</dbReference>
<evidence type="ECO:0000256" key="1">
    <source>
        <dbReference type="ARBA" id="ARBA00022555"/>
    </source>
</evidence>
<keyword evidence="3 7" id="KW-0808">Transferase</keyword>
<accession>A0A7V9Z2G0</accession>
<dbReference type="Proteomes" id="UP000580891">
    <property type="component" value="Unassembled WGS sequence"/>
</dbReference>
<dbReference type="SUPFAM" id="SSF75217">
    <property type="entry name" value="alpha/beta knot"/>
    <property type="match status" value="1"/>
</dbReference>
<evidence type="ECO:0000256" key="5">
    <source>
        <dbReference type="ARBA" id="ARBA00022694"/>
    </source>
</evidence>
<keyword evidence="10" id="KW-1185">Reference proteome</keyword>
<sequence length="243" mass="27727">MEDHLAVKMSAEEAKAFIEKLKAEGLLTEENRIVWEMIVPERLKRMYDVLNRRTRYITVLTEGVDDPHNQSAVLRTAEAFGLQDVFVVTGKAPFRPNKFVTRNADKWLTVHQKPDIETAIKDLQARGYQVFASYLGEGTIPLQEIDLSKPTALLFGNEHSGVSEEAIRLADGKFIIPMQGFVQSFNISVAAALSLYDVTERARKIAGERYYLTLEEKKEIYEKWMMDTLNPRVRKMIETGVIS</sequence>
<comment type="function">
    <text evidence="7">Catalyzes the 2'-O methylation of guanosine at position 18 in tRNA.</text>
</comment>
<reference evidence="9 10" key="1">
    <citation type="submission" date="2020-07" db="EMBL/GenBank/DDBJ databases">
        <title>Genomic Encyclopedia of Type Strains, Phase IV (KMG-IV): sequencing the most valuable type-strain genomes for metagenomic binning, comparative biology and taxonomic classification.</title>
        <authorList>
            <person name="Goeker M."/>
        </authorList>
    </citation>
    <scope>NUCLEOTIDE SEQUENCE [LARGE SCALE GENOMIC DNA]</scope>
    <source>
        <strain evidence="9 10">DSM 25220</strain>
    </source>
</reference>
<keyword evidence="2 7" id="KW-0489">Methyltransferase</keyword>
<gene>
    <name evidence="7" type="primary">trmH</name>
    <name evidence="9" type="ORF">HNQ85_003164</name>
</gene>